<keyword evidence="2" id="KW-1185">Reference proteome</keyword>
<protein>
    <submittedName>
        <fullName evidence="1">Uncharacterized protein</fullName>
    </submittedName>
</protein>
<proteinExistence type="predicted"/>
<sequence length="67" mass="7946">MKKRYTRKKRSIEQLEQQITAAIGGNCTMALVECWELCQYVQDFKFAGIFSMFLLEEEILYFLVNPM</sequence>
<accession>A0AAV2BT02</accession>
<reference evidence="1 2" key="1">
    <citation type="submission" date="2024-04" db="EMBL/GenBank/DDBJ databases">
        <authorList>
            <person name="Rising A."/>
            <person name="Reimegard J."/>
            <person name="Sonavane S."/>
            <person name="Akerstrom W."/>
            <person name="Nylinder S."/>
            <person name="Hedman E."/>
            <person name="Kallberg Y."/>
        </authorList>
    </citation>
    <scope>NUCLEOTIDE SEQUENCE [LARGE SCALE GENOMIC DNA]</scope>
</reference>
<gene>
    <name evidence="1" type="ORF">LARSCL_LOCUS21095</name>
</gene>
<dbReference type="AlphaFoldDB" id="A0AAV2BT02"/>
<organism evidence="1 2">
    <name type="scientific">Larinioides sclopetarius</name>
    <dbReference type="NCBI Taxonomy" id="280406"/>
    <lineage>
        <taxon>Eukaryota</taxon>
        <taxon>Metazoa</taxon>
        <taxon>Ecdysozoa</taxon>
        <taxon>Arthropoda</taxon>
        <taxon>Chelicerata</taxon>
        <taxon>Arachnida</taxon>
        <taxon>Araneae</taxon>
        <taxon>Araneomorphae</taxon>
        <taxon>Entelegynae</taxon>
        <taxon>Araneoidea</taxon>
        <taxon>Araneidae</taxon>
        <taxon>Larinioides</taxon>
    </lineage>
</organism>
<dbReference type="Proteomes" id="UP001497382">
    <property type="component" value="Unassembled WGS sequence"/>
</dbReference>
<comment type="caution">
    <text evidence="1">The sequence shown here is derived from an EMBL/GenBank/DDBJ whole genome shotgun (WGS) entry which is preliminary data.</text>
</comment>
<evidence type="ECO:0000313" key="1">
    <source>
        <dbReference type="EMBL" id="CAL1298974.1"/>
    </source>
</evidence>
<name>A0AAV2BT02_9ARAC</name>
<dbReference type="EMBL" id="CAXIEN010000481">
    <property type="protein sequence ID" value="CAL1298974.1"/>
    <property type="molecule type" value="Genomic_DNA"/>
</dbReference>
<evidence type="ECO:0000313" key="2">
    <source>
        <dbReference type="Proteomes" id="UP001497382"/>
    </source>
</evidence>